<comment type="caution">
    <text evidence="3">The sequence shown here is derived from an EMBL/GenBank/DDBJ whole genome shotgun (WGS) entry which is preliminary data.</text>
</comment>
<evidence type="ECO:0000313" key="3">
    <source>
        <dbReference type="EMBL" id="KAK9780930.1"/>
    </source>
</evidence>
<dbReference type="Pfam" id="PF08241">
    <property type="entry name" value="Methyltransf_11"/>
    <property type="match status" value="1"/>
</dbReference>
<dbReference type="GO" id="GO:0008168">
    <property type="term" value="F:methyltransferase activity"/>
    <property type="evidence" value="ECO:0007669"/>
    <property type="project" value="UniProtKB-KW"/>
</dbReference>
<dbReference type="GO" id="GO:0032259">
    <property type="term" value="P:methylation"/>
    <property type="evidence" value="ECO:0007669"/>
    <property type="project" value="UniProtKB-KW"/>
</dbReference>
<dbReference type="Gene3D" id="3.40.50.150">
    <property type="entry name" value="Vaccinia Virus protein VP39"/>
    <property type="match status" value="1"/>
</dbReference>
<feature type="compositionally biased region" description="Basic and acidic residues" evidence="1">
    <location>
        <begin position="1"/>
        <end position="10"/>
    </location>
</feature>
<feature type="compositionally biased region" description="Basic residues" evidence="1">
    <location>
        <begin position="11"/>
        <end position="26"/>
    </location>
</feature>
<dbReference type="SUPFAM" id="SSF53335">
    <property type="entry name" value="S-adenosyl-L-methionine-dependent methyltransferases"/>
    <property type="match status" value="1"/>
</dbReference>
<dbReference type="EMBL" id="JARVKM010000005">
    <property type="protein sequence ID" value="KAK9780930.1"/>
    <property type="molecule type" value="Genomic_DNA"/>
</dbReference>
<proteinExistence type="predicted"/>
<dbReference type="CDD" id="cd02440">
    <property type="entry name" value="AdoMet_MTases"/>
    <property type="match status" value="1"/>
</dbReference>
<dbReference type="Proteomes" id="UP001465668">
    <property type="component" value="Unassembled WGS sequence"/>
</dbReference>
<evidence type="ECO:0000256" key="1">
    <source>
        <dbReference type="SAM" id="MobiDB-lite"/>
    </source>
</evidence>
<reference evidence="3 4" key="1">
    <citation type="submission" date="2024-02" db="EMBL/GenBank/DDBJ databases">
        <title>First draft genome assembly of two strains of Seiridium cardinale.</title>
        <authorList>
            <person name="Emiliani G."/>
            <person name="Scali E."/>
        </authorList>
    </citation>
    <scope>NUCLEOTIDE SEQUENCE [LARGE SCALE GENOMIC DNA]</scope>
    <source>
        <strain evidence="3 4">BM-138-000479</strain>
    </source>
</reference>
<protein>
    <submittedName>
        <fullName evidence="3">Methylase</fullName>
    </submittedName>
</protein>
<accession>A0ABR2Y4B7</accession>
<sequence length="142" mass="16356">MRPTRAESNHRRTCSTKREVRPRRRASNTSEQTLINLNLPDNAYDLVFSSLAFHYLVNLPGLSKEIHKSLTPGGKLVFSIEHPIFTGPTCGGLISDADGRKIWPLDAYQKEELRLRNWFVDGVRKTASYSWKIYQHLAEMRL</sequence>
<gene>
    <name evidence="3" type="ORF">SCAR479_02116</name>
</gene>
<organism evidence="3 4">
    <name type="scientific">Seiridium cardinale</name>
    <dbReference type="NCBI Taxonomy" id="138064"/>
    <lineage>
        <taxon>Eukaryota</taxon>
        <taxon>Fungi</taxon>
        <taxon>Dikarya</taxon>
        <taxon>Ascomycota</taxon>
        <taxon>Pezizomycotina</taxon>
        <taxon>Sordariomycetes</taxon>
        <taxon>Xylariomycetidae</taxon>
        <taxon>Amphisphaeriales</taxon>
        <taxon>Sporocadaceae</taxon>
        <taxon>Seiridium</taxon>
    </lineage>
</organism>
<feature type="domain" description="Methyltransferase type 11" evidence="2">
    <location>
        <begin position="27"/>
        <end position="78"/>
    </location>
</feature>
<evidence type="ECO:0000259" key="2">
    <source>
        <dbReference type="Pfam" id="PF08241"/>
    </source>
</evidence>
<dbReference type="InterPro" id="IPR029063">
    <property type="entry name" value="SAM-dependent_MTases_sf"/>
</dbReference>
<name>A0ABR2Y4B7_9PEZI</name>
<evidence type="ECO:0000313" key="4">
    <source>
        <dbReference type="Proteomes" id="UP001465668"/>
    </source>
</evidence>
<feature type="region of interest" description="Disordered" evidence="1">
    <location>
        <begin position="1"/>
        <end position="27"/>
    </location>
</feature>
<keyword evidence="3" id="KW-0808">Transferase</keyword>
<keyword evidence="3" id="KW-0489">Methyltransferase</keyword>
<dbReference type="InterPro" id="IPR013216">
    <property type="entry name" value="Methyltransf_11"/>
</dbReference>
<keyword evidence="4" id="KW-1185">Reference proteome</keyword>